<comment type="caution">
    <text evidence="1">The sequence shown here is derived from an EMBL/GenBank/DDBJ whole genome shotgun (WGS) entry which is preliminary data.</text>
</comment>
<keyword evidence="2" id="KW-1185">Reference proteome</keyword>
<dbReference type="PATRIC" id="fig|1219045.3.peg.2256"/>
<gene>
    <name evidence="1" type="ORF">BV98_002217</name>
</gene>
<protein>
    <submittedName>
        <fullName evidence="1">Uncharacterized protein</fullName>
    </submittedName>
</protein>
<accession>A0A086P9H6</accession>
<dbReference type="STRING" id="76947.GCA_002080435_01028"/>
<name>A0A086P9H6_SPHHM</name>
<reference evidence="1" key="1">
    <citation type="submission" date="2014-08" db="EMBL/GenBank/DDBJ databases">
        <title>Draft genome sequences of Sphingobium herbicidovorans.</title>
        <authorList>
            <person name="Gan H.M."/>
            <person name="Gan H.Y."/>
            <person name="Savka M.A."/>
        </authorList>
    </citation>
    <scope>NUCLEOTIDE SEQUENCE [LARGE SCALE GENOMIC DNA]</scope>
    <source>
        <strain evidence="1">NBRC 16415</strain>
    </source>
</reference>
<dbReference type="Proteomes" id="UP000024284">
    <property type="component" value="Unassembled WGS sequence"/>
</dbReference>
<organism evidence="1 2">
    <name type="scientific">Sphingobium herbicidovorans (strain ATCC 700291 / DSM 11019 / CCUG 56400 / KCTC 2939 / LMG 18315 / NBRC 16415 / MH)</name>
    <name type="common">Sphingomonas herbicidovorans</name>
    <dbReference type="NCBI Taxonomy" id="1219045"/>
    <lineage>
        <taxon>Bacteria</taxon>
        <taxon>Pseudomonadati</taxon>
        <taxon>Pseudomonadota</taxon>
        <taxon>Alphaproteobacteria</taxon>
        <taxon>Sphingomonadales</taxon>
        <taxon>Sphingomonadaceae</taxon>
        <taxon>Sphingobium</taxon>
    </lineage>
</organism>
<evidence type="ECO:0000313" key="2">
    <source>
        <dbReference type="Proteomes" id="UP000024284"/>
    </source>
</evidence>
<dbReference type="RefSeq" id="WP_037465974.1">
    <property type="nucleotide sequence ID" value="NZ_BCZD01000030.1"/>
</dbReference>
<proteinExistence type="predicted"/>
<evidence type="ECO:0000313" key="1">
    <source>
        <dbReference type="EMBL" id="KFG90044.1"/>
    </source>
</evidence>
<dbReference type="AlphaFoldDB" id="A0A086P9H6"/>
<dbReference type="EMBL" id="JFZA02000017">
    <property type="protein sequence ID" value="KFG90044.1"/>
    <property type="molecule type" value="Genomic_DNA"/>
</dbReference>
<sequence>MGIFEKASFGEATMPSPVDQAREALEAIDFGKHIDRRDSLKLGIASKEAALNRANARLDELRTLIREQREPDGEAVAHALLSDGALPPATDELEREKEQILAGTKVLVRQINDGYIPLRGPWDDLKKEIEEALEPVIDDLAGRAQGLLEELEALYAASAALRRLVSSGKVDQIWRLSGTLLSEGHELPRTFALKGEIPVEPALLTLNQVPGLEDTKLRLAQSVRRPTTVDMRRY</sequence>